<keyword evidence="2" id="KW-1185">Reference proteome</keyword>
<evidence type="ECO:0000313" key="2">
    <source>
        <dbReference type="Proteomes" id="UP001201163"/>
    </source>
</evidence>
<dbReference type="EMBL" id="JAKELL010000055">
    <property type="protein sequence ID" value="KAH8986345.1"/>
    <property type="molecule type" value="Genomic_DNA"/>
</dbReference>
<gene>
    <name evidence="1" type="ORF">EDB92DRAFT_1270095</name>
</gene>
<dbReference type="Proteomes" id="UP001201163">
    <property type="component" value="Unassembled WGS sequence"/>
</dbReference>
<dbReference type="AlphaFoldDB" id="A0AAD4LC54"/>
<comment type="caution">
    <text evidence="1">The sequence shown here is derived from an EMBL/GenBank/DDBJ whole genome shotgun (WGS) entry which is preliminary data.</text>
</comment>
<name>A0AAD4LC54_9AGAM</name>
<dbReference type="Gene3D" id="1.10.443.20">
    <property type="entry name" value="Centromere DNA-binding protein complex CBF3 subunit, domain 2"/>
    <property type="match status" value="1"/>
</dbReference>
<proteinExistence type="predicted"/>
<protein>
    <submittedName>
        <fullName evidence="1">Uncharacterized protein</fullName>
    </submittedName>
</protein>
<reference evidence="1" key="1">
    <citation type="submission" date="2022-01" db="EMBL/GenBank/DDBJ databases">
        <title>Comparative genomics reveals a dynamic genome evolution in the ectomycorrhizal milk-cap (Lactarius) mushrooms.</title>
        <authorList>
            <consortium name="DOE Joint Genome Institute"/>
            <person name="Lebreton A."/>
            <person name="Tang N."/>
            <person name="Kuo A."/>
            <person name="LaButti K."/>
            <person name="Drula E."/>
            <person name="Barry K."/>
            <person name="Clum A."/>
            <person name="Lipzen A."/>
            <person name="Mousain D."/>
            <person name="Ng V."/>
            <person name="Wang R."/>
            <person name="Wang X."/>
            <person name="Dai Y."/>
            <person name="Henrissat B."/>
            <person name="Grigoriev I.V."/>
            <person name="Guerin-Laguette A."/>
            <person name="Yu F."/>
            <person name="Martin F.M."/>
        </authorList>
    </citation>
    <scope>NUCLEOTIDE SEQUENCE</scope>
    <source>
        <strain evidence="1">QP</strain>
    </source>
</reference>
<organism evidence="1 2">
    <name type="scientific">Lactarius akahatsu</name>
    <dbReference type="NCBI Taxonomy" id="416441"/>
    <lineage>
        <taxon>Eukaryota</taxon>
        <taxon>Fungi</taxon>
        <taxon>Dikarya</taxon>
        <taxon>Basidiomycota</taxon>
        <taxon>Agaricomycotina</taxon>
        <taxon>Agaricomycetes</taxon>
        <taxon>Russulales</taxon>
        <taxon>Russulaceae</taxon>
        <taxon>Lactarius</taxon>
    </lineage>
</organism>
<evidence type="ECO:0000313" key="1">
    <source>
        <dbReference type="EMBL" id="KAH8986345.1"/>
    </source>
</evidence>
<dbReference type="GO" id="GO:0003677">
    <property type="term" value="F:DNA binding"/>
    <property type="evidence" value="ECO:0007669"/>
    <property type="project" value="InterPro"/>
</dbReference>
<sequence>MRKMFSKFLEHTSIRSEKKLHLARRTVPSLMEDMGVTIDAVNAIGHWTGNTLQEVYASKIPKTAVTALAGFYVGEQYRVPWVEPSFSHLPRRHWHG</sequence>
<accession>A0AAD4LC54</accession>
<dbReference type="InterPro" id="IPR038279">
    <property type="entry name" value="Ndc10_dom2_sf"/>
</dbReference>